<dbReference type="PANTHER" id="PTHR35271">
    <property type="entry name" value="ABC TRANSPORTER, SUBSTRATE-BINDING LIPOPROTEIN-RELATED"/>
    <property type="match status" value="1"/>
</dbReference>
<dbReference type="PROSITE" id="PS51257">
    <property type="entry name" value="PROKAR_LIPOPROTEIN"/>
    <property type="match status" value="1"/>
</dbReference>
<dbReference type="Gene3D" id="3.40.50.2300">
    <property type="match status" value="2"/>
</dbReference>
<sequence>MKRLLILVSVLTVMILSCGNSNGSKGGNGTESGNGSKKYRIGITQIAAHPALDSAREGFKDAFKDAGIDADFDEKNANGETANANLIANNFVSSKENLIYAIATNAAQPAAQASNDIPVVFAAITDPQSAGILKNNVTGVSDRMDVKQQLELLKKLSPNVKTVGVIYNSSEQNSKIQVEDLKKAAKELGMSIVERSIVQANEIPQTADNLVRETDAVYLPTDNLVASVVSLITDKATAAKKIVFGAEAAHVKGGALITQGVSYYEIGKEAGKMAIDILKNGKKPSEIKFKTMPLNEIVINEKTLAALGISLPEDIKSKAKMVQ</sequence>
<dbReference type="RefSeq" id="WP_369715005.1">
    <property type="nucleotide sequence ID" value="NZ_CP165647.1"/>
</dbReference>
<evidence type="ECO:0000256" key="1">
    <source>
        <dbReference type="SAM" id="SignalP"/>
    </source>
</evidence>
<proteinExistence type="predicted"/>
<dbReference type="KEGG" id="lala:AB8B28_07300"/>
<dbReference type="InterPro" id="IPR028082">
    <property type="entry name" value="Peripla_BP_I"/>
</dbReference>
<dbReference type="InterPro" id="IPR007487">
    <property type="entry name" value="ABC_transpt-TYRBP-like"/>
</dbReference>
<feature type="signal peptide" evidence="1">
    <location>
        <begin position="1"/>
        <end position="23"/>
    </location>
</feature>
<keyword evidence="1" id="KW-0732">Signal</keyword>
<dbReference type="PANTHER" id="PTHR35271:SF1">
    <property type="entry name" value="ABC TRANSPORTER, SUBSTRATE-BINDING LIPOPROTEIN"/>
    <property type="match status" value="1"/>
</dbReference>
<dbReference type="Pfam" id="PF04392">
    <property type="entry name" value="ABC_sub_bind"/>
    <property type="match status" value="1"/>
</dbReference>
<dbReference type="CDD" id="cd06325">
    <property type="entry name" value="PBP1_ABC_unchar_transporter"/>
    <property type="match status" value="1"/>
</dbReference>
<feature type="chain" id="PRO_5044285376" evidence="1">
    <location>
        <begin position="24"/>
        <end position="323"/>
    </location>
</feature>
<gene>
    <name evidence="2" type="ORF">AB8B28_07300</name>
</gene>
<dbReference type="EMBL" id="CP165647">
    <property type="protein sequence ID" value="XDU61461.1"/>
    <property type="molecule type" value="Genomic_DNA"/>
</dbReference>
<dbReference type="AlphaFoldDB" id="A0AB39V104"/>
<name>A0AB39V104_9FUSO</name>
<evidence type="ECO:0000313" key="2">
    <source>
        <dbReference type="EMBL" id="XDU61461.1"/>
    </source>
</evidence>
<organism evidence="2">
    <name type="scientific">Leptotrichia alba</name>
    <dbReference type="NCBI Taxonomy" id="3239304"/>
    <lineage>
        <taxon>Bacteria</taxon>
        <taxon>Fusobacteriati</taxon>
        <taxon>Fusobacteriota</taxon>
        <taxon>Fusobacteriia</taxon>
        <taxon>Fusobacteriales</taxon>
        <taxon>Leptotrichiaceae</taxon>
        <taxon>Leptotrichia</taxon>
    </lineage>
</organism>
<accession>A0AB39V104</accession>
<reference evidence="2" key="1">
    <citation type="submission" date="2024-07" db="EMBL/GenBank/DDBJ databases">
        <authorList>
            <person name="Li X.-J."/>
            <person name="Wang X."/>
        </authorList>
    </citation>
    <scope>NUCLEOTIDE SEQUENCE</scope>
    <source>
        <strain evidence="2">HSP-536</strain>
    </source>
</reference>
<protein>
    <submittedName>
        <fullName evidence="2">ABC transporter substrate-binding protein</fullName>
    </submittedName>
</protein>
<dbReference type="SUPFAM" id="SSF53822">
    <property type="entry name" value="Periplasmic binding protein-like I"/>
    <property type="match status" value="1"/>
</dbReference>